<evidence type="ECO:0000313" key="1">
    <source>
        <dbReference type="EMBL" id="GGO58029.1"/>
    </source>
</evidence>
<sequence>MFGTGVLSGLVDGIDEYRAGLERQPYRSRSLGPALLGAFHRLDDEELVERIAGYPAACVVIRDEPHALPTQVELLRDAAKRSAGFPAGALPGLPGLALAAKGRPPVAGPASPMADVRLSALRTLGGASGEDEGDGAAPALHTKMLMVGELWWHDEATLGKAADVAEFTPHRLWLGSANGTARSRADLEFGLWLDDRGLLETARQFMVQLLARSEDWNPDGAAPAPGLTAQA</sequence>
<gene>
    <name evidence="1" type="ORF">GCM10012287_55250</name>
</gene>
<accession>A0ABQ2MT27</accession>
<dbReference type="Proteomes" id="UP000631535">
    <property type="component" value="Unassembled WGS sequence"/>
</dbReference>
<reference evidence="2" key="1">
    <citation type="journal article" date="2019" name="Int. J. Syst. Evol. Microbiol.">
        <title>The Global Catalogue of Microorganisms (GCM) 10K type strain sequencing project: providing services to taxonomists for standard genome sequencing and annotation.</title>
        <authorList>
            <consortium name="The Broad Institute Genomics Platform"/>
            <consortium name="The Broad Institute Genome Sequencing Center for Infectious Disease"/>
            <person name="Wu L."/>
            <person name="Ma J."/>
        </authorList>
    </citation>
    <scope>NUCLEOTIDE SEQUENCE [LARGE SCALE GENOMIC DNA]</scope>
    <source>
        <strain evidence="2">CGMCC 4.7178</strain>
    </source>
</reference>
<protein>
    <recommendedName>
        <fullName evidence="3">Phospholipase D-like domain-containing protein</fullName>
    </recommendedName>
</protein>
<evidence type="ECO:0008006" key="3">
    <source>
        <dbReference type="Google" id="ProtNLM"/>
    </source>
</evidence>
<comment type="caution">
    <text evidence="1">The sequence shown here is derived from an EMBL/GenBank/DDBJ whole genome shotgun (WGS) entry which is preliminary data.</text>
</comment>
<name>A0ABQ2MT27_9ACTN</name>
<keyword evidence="2" id="KW-1185">Reference proteome</keyword>
<dbReference type="RefSeq" id="WP_189039930.1">
    <property type="nucleotide sequence ID" value="NZ_BMMP01000027.1"/>
</dbReference>
<organism evidence="1 2">
    <name type="scientific">Streptomyces daqingensis</name>
    <dbReference type="NCBI Taxonomy" id="1472640"/>
    <lineage>
        <taxon>Bacteria</taxon>
        <taxon>Bacillati</taxon>
        <taxon>Actinomycetota</taxon>
        <taxon>Actinomycetes</taxon>
        <taxon>Kitasatosporales</taxon>
        <taxon>Streptomycetaceae</taxon>
        <taxon>Streptomyces</taxon>
    </lineage>
</organism>
<proteinExistence type="predicted"/>
<dbReference type="EMBL" id="BMMP01000027">
    <property type="protein sequence ID" value="GGO58029.1"/>
    <property type="molecule type" value="Genomic_DNA"/>
</dbReference>
<evidence type="ECO:0000313" key="2">
    <source>
        <dbReference type="Proteomes" id="UP000631535"/>
    </source>
</evidence>